<evidence type="ECO:0000313" key="4">
    <source>
        <dbReference type="Proteomes" id="UP000182101"/>
    </source>
</evidence>
<gene>
    <name evidence="3" type="ORF">BM524_01965</name>
</gene>
<dbReference type="EMBL" id="CP018024">
    <property type="protein sequence ID" value="APD88671.1"/>
    <property type="molecule type" value="Genomic_DNA"/>
</dbReference>
<feature type="compositionally biased region" description="Low complexity" evidence="1">
    <location>
        <begin position="48"/>
        <end position="57"/>
    </location>
</feature>
<proteinExistence type="predicted"/>
<reference evidence="3 4" key="1">
    <citation type="submission" date="2016-11" db="EMBL/GenBank/DDBJ databases">
        <title>Networking in microbes: conjugative elements and plasmids in the genus Alteromonas.</title>
        <authorList>
            <person name="Lopez-Perez M."/>
            <person name="Ramon-Marco N."/>
            <person name="Rodriguez-Valera F."/>
        </authorList>
    </citation>
    <scope>NUCLEOTIDE SEQUENCE [LARGE SCALE GENOMIC DNA]</scope>
    <source>
        <strain evidence="3 4">CP48</strain>
    </source>
</reference>
<name>A0AAC9J750_9ALTE</name>
<feature type="signal peptide" evidence="2">
    <location>
        <begin position="1"/>
        <end position="28"/>
    </location>
</feature>
<organism evidence="3 4">
    <name type="scientific">Alteromonas mediterranea</name>
    <dbReference type="NCBI Taxonomy" id="314275"/>
    <lineage>
        <taxon>Bacteria</taxon>
        <taxon>Pseudomonadati</taxon>
        <taxon>Pseudomonadota</taxon>
        <taxon>Gammaproteobacteria</taxon>
        <taxon>Alteromonadales</taxon>
        <taxon>Alteromonadaceae</taxon>
        <taxon>Alteromonas/Salinimonas group</taxon>
        <taxon>Alteromonas</taxon>
    </lineage>
</organism>
<feature type="region of interest" description="Disordered" evidence="1">
    <location>
        <begin position="47"/>
        <end position="68"/>
    </location>
</feature>
<keyword evidence="2" id="KW-0732">Signal</keyword>
<accession>A0AAC9J750</accession>
<dbReference type="RefSeq" id="WP_020742762.1">
    <property type="nucleotide sequence ID" value="NZ_CP018024.1"/>
</dbReference>
<protein>
    <submittedName>
        <fullName evidence="3">Uncharacterized protein</fullName>
    </submittedName>
</protein>
<sequence length="88" mass="9644">MTKKTNSKLSSFYSRVIKRSFSTSLVMAALATLAACDGSHINDEAHLKAVPSSHASPKPSPKTSLDEGQEMFAYLDESELIDAYYEVK</sequence>
<dbReference type="Proteomes" id="UP000182101">
    <property type="component" value="Chromosome"/>
</dbReference>
<dbReference type="AlphaFoldDB" id="A0AAC9J750"/>
<evidence type="ECO:0000256" key="2">
    <source>
        <dbReference type="SAM" id="SignalP"/>
    </source>
</evidence>
<evidence type="ECO:0000313" key="3">
    <source>
        <dbReference type="EMBL" id="APD88671.1"/>
    </source>
</evidence>
<feature type="chain" id="PRO_5042051234" evidence="2">
    <location>
        <begin position="29"/>
        <end position="88"/>
    </location>
</feature>
<evidence type="ECO:0000256" key="1">
    <source>
        <dbReference type="SAM" id="MobiDB-lite"/>
    </source>
</evidence>